<dbReference type="PROSITE" id="PS50126">
    <property type="entry name" value="S1"/>
    <property type="match status" value="1"/>
</dbReference>
<reference evidence="3 4" key="1">
    <citation type="submission" date="2007-03" db="EMBL/GenBank/DDBJ databases">
        <authorList>
            <person name="Fulton L."/>
            <person name="Clifton S."/>
            <person name="Fulton B."/>
            <person name="Xu J."/>
            <person name="Minx P."/>
            <person name="Pepin K.H."/>
            <person name="Johnson M."/>
            <person name="Thiruvilangam P."/>
            <person name="Bhonagiri V."/>
            <person name="Nash W.E."/>
            <person name="Mardis E.R."/>
            <person name="Wilson R.K."/>
        </authorList>
    </citation>
    <scope>NUCLEOTIDE SEQUENCE [LARGE SCALE GENOMIC DNA]</scope>
    <source>
        <strain evidence="3 4">DSM 13814</strain>
    </source>
</reference>
<feature type="domain" description="S1 motif" evidence="2">
    <location>
        <begin position="169"/>
        <end position="230"/>
    </location>
</feature>
<dbReference type="EMBL" id="AAXB02000005">
    <property type="protein sequence ID" value="EDM63265.1"/>
    <property type="molecule type" value="Genomic_DNA"/>
</dbReference>
<reference evidence="3 4" key="2">
    <citation type="submission" date="2007-04" db="EMBL/GenBank/DDBJ databases">
        <title>Draft genome sequence of Dorea longicatena (DSM 13814).</title>
        <authorList>
            <person name="Sudarsanam P."/>
            <person name="Ley R."/>
            <person name="Guruge J."/>
            <person name="Turnbaugh P.J."/>
            <person name="Mahowald M."/>
            <person name="Liep D."/>
            <person name="Gordon J."/>
        </authorList>
    </citation>
    <scope>NUCLEOTIDE SEQUENCE [LARGE SCALE GENOMIC DNA]</scope>
    <source>
        <strain evidence="3 4">DSM 13814</strain>
    </source>
</reference>
<name>A6BG54_9FIRM</name>
<dbReference type="InterPro" id="IPR014464">
    <property type="entry name" value="CvfB_fam"/>
</dbReference>
<dbReference type="PANTHER" id="PTHR37296:SF1">
    <property type="entry name" value="CONSERVED VIRULENCE FACTOR B"/>
    <property type="match status" value="1"/>
</dbReference>
<evidence type="ECO:0000256" key="1">
    <source>
        <dbReference type="PIRNR" id="PIRNR012524"/>
    </source>
</evidence>
<evidence type="ECO:0000313" key="3">
    <source>
        <dbReference type="EMBL" id="EDM63265.1"/>
    </source>
</evidence>
<accession>A6BG54</accession>
<comment type="similarity">
    <text evidence="1">Belongs to the CvfB family.</text>
</comment>
<dbReference type="AlphaFoldDB" id="A6BG54"/>
<evidence type="ECO:0000313" key="4">
    <source>
        <dbReference type="Proteomes" id="UP000004016"/>
    </source>
</evidence>
<dbReference type="Pfam" id="PF17783">
    <property type="entry name" value="WHD_CvfB"/>
    <property type="match status" value="1"/>
</dbReference>
<dbReference type="InterPro" id="IPR039566">
    <property type="entry name" value="CvfB_S1_st"/>
</dbReference>
<protein>
    <submittedName>
        <fullName evidence="3">S1 RNA binding domain protein</fullName>
    </submittedName>
</protein>
<dbReference type="PIRSF" id="PIRSF012524">
    <property type="entry name" value="YitL_S1"/>
    <property type="match status" value="1"/>
</dbReference>
<dbReference type="PANTHER" id="PTHR37296">
    <property type="entry name" value="CONSERVED VIRULENCE FACTOR B"/>
    <property type="match status" value="1"/>
</dbReference>
<dbReference type="SUPFAM" id="SSF50249">
    <property type="entry name" value="Nucleic acid-binding proteins"/>
    <property type="match status" value="1"/>
</dbReference>
<dbReference type="HOGENOM" id="CLU_064885_0_1_9"/>
<organism evidence="3 4">
    <name type="scientific">Dorea longicatena DSM 13814</name>
    <dbReference type="NCBI Taxonomy" id="411462"/>
    <lineage>
        <taxon>Bacteria</taxon>
        <taxon>Bacillati</taxon>
        <taxon>Bacillota</taxon>
        <taxon>Clostridia</taxon>
        <taxon>Lachnospirales</taxon>
        <taxon>Lachnospiraceae</taxon>
        <taxon>Dorea</taxon>
    </lineage>
</organism>
<evidence type="ECO:0000259" key="2">
    <source>
        <dbReference type="PROSITE" id="PS50126"/>
    </source>
</evidence>
<dbReference type="Gene3D" id="2.40.50.140">
    <property type="entry name" value="Nucleic acid-binding proteins"/>
    <property type="match status" value="2"/>
</dbReference>
<dbReference type="InterPro" id="IPR040764">
    <property type="entry name" value="CvfB_WH"/>
</dbReference>
<gene>
    <name evidence="3" type="ORF">DORLON_01276</name>
</gene>
<dbReference type="InterPro" id="IPR012340">
    <property type="entry name" value="NA-bd_OB-fold"/>
</dbReference>
<dbReference type="Pfam" id="PF21543">
    <property type="entry name" value="CvfB_2nd"/>
    <property type="match status" value="1"/>
</dbReference>
<dbReference type="GO" id="GO:0003676">
    <property type="term" value="F:nucleic acid binding"/>
    <property type="evidence" value="ECO:0007669"/>
    <property type="project" value="InterPro"/>
</dbReference>
<comment type="caution">
    <text evidence="3">The sequence shown here is derived from an EMBL/GenBank/DDBJ whole genome shotgun (WGS) entry which is preliminary data.</text>
</comment>
<dbReference type="InterPro" id="IPR048587">
    <property type="entry name" value="CvfB_S1_3rd"/>
</dbReference>
<dbReference type="Pfam" id="PF13509">
    <property type="entry name" value="S1_2"/>
    <property type="match status" value="2"/>
</dbReference>
<sequence>MDADTIRKHIHFGKREKETERKNMGLTDYLGKKRRLMIVKEVEFGVYLGNKDDKVLLPKKQVPKDVEVGDPVEVFLYKDSSDRLIATTQEPKITLDELAVLKVADTGRIGAFLDWGLEKDLLLPFKEQTAKVKKGDEVLVALYVDKSGRLCATMKVYEKLRTDSPYKKDDHVEGIIYETSDNFGVFVAVDDCYSALIPKREAFGRLRVGDRVSARVLKVREDGKLDLSVREKAFLQMDADAAMIMKRMEEYGGKLPFNDKADPEVIKQEFGLSKNAFKRAVGRLLKEGHIKISEKNIEMKKK</sequence>
<dbReference type="SMART" id="SM00316">
    <property type="entry name" value="S1"/>
    <property type="match status" value="2"/>
</dbReference>
<dbReference type="Gene3D" id="1.10.10.10">
    <property type="entry name" value="Winged helix-like DNA-binding domain superfamily/Winged helix DNA-binding domain"/>
    <property type="match status" value="1"/>
</dbReference>
<dbReference type="Proteomes" id="UP000004016">
    <property type="component" value="Unassembled WGS sequence"/>
</dbReference>
<dbReference type="eggNOG" id="COG2996">
    <property type="taxonomic scope" value="Bacteria"/>
</dbReference>
<dbReference type="InterPro" id="IPR003029">
    <property type="entry name" value="S1_domain"/>
</dbReference>
<proteinExistence type="inferred from homology"/>
<dbReference type="InterPro" id="IPR036388">
    <property type="entry name" value="WH-like_DNA-bd_sf"/>
</dbReference>